<dbReference type="PANTHER" id="PTHR43031:SF1">
    <property type="entry name" value="PYRIDINE NUCLEOTIDE-DISULPHIDE OXIDOREDUCTASE"/>
    <property type="match status" value="1"/>
</dbReference>
<dbReference type="PROSITE" id="PS50206">
    <property type="entry name" value="RHODANESE_3"/>
    <property type="match status" value="1"/>
</dbReference>
<dbReference type="Pfam" id="PF00581">
    <property type="entry name" value="Rhodanese"/>
    <property type="match status" value="1"/>
</dbReference>
<dbReference type="HOGENOM" id="CLU_089574_6_2_0"/>
<sequence>MTPARRLMTLPEFWQIVEAAKREIKEITVSDLKHMQQSGEKFALVDVREREEHAKGMIPGAVAIPRGVVERDIEQATTNKQQPLVIYCAGGARSALAALNLKQMGFENVMSLAGGYTAWDKEK</sequence>
<dbReference type="Gene3D" id="3.40.250.10">
    <property type="entry name" value="Rhodanese-like domain"/>
    <property type="match status" value="1"/>
</dbReference>
<keyword evidence="3" id="KW-1185">Reference proteome</keyword>
<evidence type="ECO:0000313" key="3">
    <source>
        <dbReference type="Proteomes" id="UP000002432"/>
    </source>
</evidence>
<evidence type="ECO:0000259" key="1">
    <source>
        <dbReference type="PROSITE" id="PS50206"/>
    </source>
</evidence>
<organism evidence="2 3">
    <name type="scientific">Koribacter versatilis (strain Ellin345)</name>
    <dbReference type="NCBI Taxonomy" id="204669"/>
    <lineage>
        <taxon>Bacteria</taxon>
        <taxon>Pseudomonadati</taxon>
        <taxon>Acidobacteriota</taxon>
        <taxon>Terriglobia</taxon>
        <taxon>Terriglobales</taxon>
        <taxon>Candidatus Korobacteraceae</taxon>
        <taxon>Candidatus Korobacter</taxon>
    </lineage>
</organism>
<dbReference type="Proteomes" id="UP000002432">
    <property type="component" value="Chromosome"/>
</dbReference>
<dbReference type="EMBL" id="CP000360">
    <property type="protein sequence ID" value="ABF42439.1"/>
    <property type="molecule type" value="Genomic_DNA"/>
</dbReference>
<name>Q1IL11_KORVE</name>
<gene>
    <name evidence="2" type="ordered locus">Acid345_3438</name>
</gene>
<dbReference type="eggNOG" id="COG0607">
    <property type="taxonomic scope" value="Bacteria"/>
</dbReference>
<dbReference type="KEGG" id="aba:Acid345_3438"/>
<dbReference type="AlphaFoldDB" id="Q1IL11"/>
<dbReference type="InterPro" id="IPR001763">
    <property type="entry name" value="Rhodanese-like_dom"/>
</dbReference>
<reference evidence="2 3" key="1">
    <citation type="journal article" date="2009" name="Appl. Environ. Microbiol.">
        <title>Three genomes from the phylum Acidobacteria provide insight into the lifestyles of these microorganisms in soils.</title>
        <authorList>
            <person name="Ward N.L."/>
            <person name="Challacombe J.F."/>
            <person name="Janssen P.H."/>
            <person name="Henrissat B."/>
            <person name="Coutinho P.M."/>
            <person name="Wu M."/>
            <person name="Xie G."/>
            <person name="Haft D.H."/>
            <person name="Sait M."/>
            <person name="Badger J."/>
            <person name="Barabote R.D."/>
            <person name="Bradley B."/>
            <person name="Brettin T.S."/>
            <person name="Brinkac L.M."/>
            <person name="Bruce D."/>
            <person name="Creasy T."/>
            <person name="Daugherty S.C."/>
            <person name="Davidsen T.M."/>
            <person name="DeBoy R.T."/>
            <person name="Detter J.C."/>
            <person name="Dodson R.J."/>
            <person name="Durkin A.S."/>
            <person name="Ganapathy A."/>
            <person name="Gwinn-Giglio M."/>
            <person name="Han C.S."/>
            <person name="Khouri H."/>
            <person name="Kiss H."/>
            <person name="Kothari S.P."/>
            <person name="Madupu R."/>
            <person name="Nelson K.E."/>
            <person name="Nelson W.C."/>
            <person name="Paulsen I."/>
            <person name="Penn K."/>
            <person name="Ren Q."/>
            <person name="Rosovitz M.J."/>
            <person name="Selengut J.D."/>
            <person name="Shrivastava S."/>
            <person name="Sullivan S.A."/>
            <person name="Tapia R."/>
            <person name="Thompson L.S."/>
            <person name="Watkins K.L."/>
            <person name="Yang Q."/>
            <person name="Yu C."/>
            <person name="Zafar N."/>
            <person name="Zhou L."/>
            <person name="Kuske C.R."/>
        </authorList>
    </citation>
    <scope>NUCLEOTIDE SEQUENCE [LARGE SCALE GENOMIC DNA]</scope>
    <source>
        <strain evidence="2 3">Ellin345</strain>
    </source>
</reference>
<protein>
    <submittedName>
        <fullName evidence="2">Rhodanese/sulfurtransferase-like protein</fullName>
    </submittedName>
</protein>
<dbReference type="InterPro" id="IPR036873">
    <property type="entry name" value="Rhodanese-like_dom_sf"/>
</dbReference>
<dbReference type="SMART" id="SM00450">
    <property type="entry name" value="RHOD"/>
    <property type="match status" value="1"/>
</dbReference>
<evidence type="ECO:0000313" key="2">
    <source>
        <dbReference type="EMBL" id="ABF42439.1"/>
    </source>
</evidence>
<dbReference type="CDD" id="cd00158">
    <property type="entry name" value="RHOD"/>
    <property type="match status" value="1"/>
</dbReference>
<proteinExistence type="predicted"/>
<dbReference type="EnsemblBacteria" id="ABF42439">
    <property type="protein sequence ID" value="ABF42439"/>
    <property type="gene ID" value="Acid345_3438"/>
</dbReference>
<dbReference type="PANTHER" id="PTHR43031">
    <property type="entry name" value="FAD-DEPENDENT OXIDOREDUCTASE"/>
    <property type="match status" value="1"/>
</dbReference>
<dbReference type="STRING" id="204669.Acid345_3438"/>
<dbReference type="SUPFAM" id="SSF52821">
    <property type="entry name" value="Rhodanese/Cell cycle control phosphatase"/>
    <property type="match status" value="1"/>
</dbReference>
<accession>Q1IL11</accession>
<feature type="domain" description="Rhodanese" evidence="1">
    <location>
        <begin position="38"/>
        <end position="121"/>
    </location>
</feature>
<dbReference type="InterPro" id="IPR050229">
    <property type="entry name" value="GlpE_sulfurtransferase"/>
</dbReference>